<reference evidence="10 11" key="1">
    <citation type="submission" date="2024-01" db="EMBL/GenBank/DDBJ databases">
        <title>Genome insights into Plantactinospora veratri sp. nov.</title>
        <authorList>
            <person name="Wang L."/>
        </authorList>
    </citation>
    <scope>NUCLEOTIDE SEQUENCE [LARGE SCALE GENOMIC DNA]</scope>
    <source>
        <strain evidence="10 11">NEAU-FHS4</strain>
    </source>
</reference>
<keyword evidence="6 7" id="KW-0472">Membrane</keyword>
<feature type="transmembrane region" description="Helical" evidence="7">
    <location>
        <begin position="140"/>
        <end position="160"/>
    </location>
</feature>
<proteinExistence type="inferred from homology"/>
<evidence type="ECO:0000256" key="8">
    <source>
        <dbReference type="SAM" id="MobiDB-lite"/>
    </source>
</evidence>
<feature type="transmembrane region" description="Helical" evidence="7">
    <location>
        <begin position="103"/>
        <end position="128"/>
    </location>
</feature>
<sequence>MATTTAPGPVRPAGRPAQDGPPPSRGRRAVRRTYLPYLLLVPAALLELGIHVVPMLVGVWMSLLELTQFHIRDWSTAPFTGFENYRVTFDFGSATGRDLLHSFWVTALYTVLSVGFSWMLGLAAAVFLQRPFRGRALLRTLFLTPYALPVYTAVITWTFMFQRDTGLVNHVLDQLGLIDGGNPPFWLIGENSFVALLIVSVWKSWPFAFLCLMAGLQNVPPELYEASAIDGANFWRRLRDVTLPMLRPVNQVLLLVLFLWTFNDFNTPYVLFGGSAPRQADLISIHIYQSSFVTWNFGLGSAMSVALLLFLLVVTAVYLLVTNRRREHA</sequence>
<keyword evidence="2 7" id="KW-0813">Transport</keyword>
<dbReference type="PANTHER" id="PTHR30193">
    <property type="entry name" value="ABC TRANSPORTER PERMEASE PROTEIN"/>
    <property type="match status" value="1"/>
</dbReference>
<evidence type="ECO:0000256" key="6">
    <source>
        <dbReference type="ARBA" id="ARBA00023136"/>
    </source>
</evidence>
<evidence type="ECO:0000256" key="7">
    <source>
        <dbReference type="RuleBase" id="RU363032"/>
    </source>
</evidence>
<evidence type="ECO:0000256" key="4">
    <source>
        <dbReference type="ARBA" id="ARBA00022692"/>
    </source>
</evidence>
<comment type="caution">
    <text evidence="10">The sequence shown here is derived from an EMBL/GenBank/DDBJ whole genome shotgun (WGS) entry which is preliminary data.</text>
</comment>
<dbReference type="SUPFAM" id="SSF161098">
    <property type="entry name" value="MetI-like"/>
    <property type="match status" value="1"/>
</dbReference>
<organism evidence="10 11">
    <name type="scientific">Plantactinospora veratri</name>
    <dbReference type="NCBI Taxonomy" id="1436122"/>
    <lineage>
        <taxon>Bacteria</taxon>
        <taxon>Bacillati</taxon>
        <taxon>Actinomycetota</taxon>
        <taxon>Actinomycetes</taxon>
        <taxon>Micromonosporales</taxon>
        <taxon>Micromonosporaceae</taxon>
        <taxon>Plantactinospora</taxon>
    </lineage>
</organism>
<feature type="compositionally biased region" description="Low complexity" evidence="8">
    <location>
        <begin position="1"/>
        <end position="17"/>
    </location>
</feature>
<evidence type="ECO:0000313" key="11">
    <source>
        <dbReference type="Proteomes" id="UP001339911"/>
    </source>
</evidence>
<dbReference type="PROSITE" id="PS50928">
    <property type="entry name" value="ABC_TM1"/>
    <property type="match status" value="1"/>
</dbReference>
<dbReference type="CDD" id="cd06261">
    <property type="entry name" value="TM_PBP2"/>
    <property type="match status" value="1"/>
</dbReference>
<dbReference type="Pfam" id="PF00528">
    <property type="entry name" value="BPD_transp_1"/>
    <property type="match status" value="1"/>
</dbReference>
<dbReference type="InterPro" id="IPR035906">
    <property type="entry name" value="MetI-like_sf"/>
</dbReference>
<accession>A0ABU7SJZ7</accession>
<dbReference type="Gene3D" id="1.10.3720.10">
    <property type="entry name" value="MetI-like"/>
    <property type="match status" value="1"/>
</dbReference>
<protein>
    <submittedName>
        <fullName evidence="10">Sugar ABC transporter permease</fullName>
    </submittedName>
</protein>
<keyword evidence="4 7" id="KW-0812">Transmembrane</keyword>
<feature type="transmembrane region" description="Helical" evidence="7">
    <location>
        <begin position="193"/>
        <end position="216"/>
    </location>
</feature>
<feature type="region of interest" description="Disordered" evidence="8">
    <location>
        <begin position="1"/>
        <end position="26"/>
    </location>
</feature>
<dbReference type="InterPro" id="IPR051393">
    <property type="entry name" value="ABC_transporter_permease"/>
</dbReference>
<comment type="similarity">
    <text evidence="7">Belongs to the binding-protein-dependent transport system permease family.</text>
</comment>
<dbReference type="InterPro" id="IPR000515">
    <property type="entry name" value="MetI-like"/>
</dbReference>
<feature type="transmembrane region" description="Helical" evidence="7">
    <location>
        <begin position="245"/>
        <end position="262"/>
    </location>
</feature>
<feature type="domain" description="ABC transmembrane type-1" evidence="9">
    <location>
        <begin position="103"/>
        <end position="320"/>
    </location>
</feature>
<gene>
    <name evidence="10" type="ORF">V1634_26010</name>
</gene>
<keyword evidence="3" id="KW-1003">Cell membrane</keyword>
<feature type="transmembrane region" description="Helical" evidence="7">
    <location>
        <begin position="297"/>
        <end position="321"/>
    </location>
</feature>
<evidence type="ECO:0000259" key="9">
    <source>
        <dbReference type="PROSITE" id="PS50928"/>
    </source>
</evidence>
<dbReference type="PANTHER" id="PTHR30193:SF37">
    <property type="entry name" value="INNER MEMBRANE ABC TRANSPORTER PERMEASE PROTEIN YCJO"/>
    <property type="match status" value="1"/>
</dbReference>
<evidence type="ECO:0000256" key="1">
    <source>
        <dbReference type="ARBA" id="ARBA00004651"/>
    </source>
</evidence>
<keyword evidence="5 7" id="KW-1133">Transmembrane helix</keyword>
<comment type="subcellular location">
    <subcellularLocation>
        <location evidence="1 7">Cell membrane</location>
        <topology evidence="1 7">Multi-pass membrane protein</topology>
    </subcellularLocation>
</comment>
<dbReference type="EMBL" id="JAZGQL010000024">
    <property type="protein sequence ID" value="MEE6310297.1"/>
    <property type="molecule type" value="Genomic_DNA"/>
</dbReference>
<name>A0ABU7SJZ7_9ACTN</name>
<evidence type="ECO:0000256" key="5">
    <source>
        <dbReference type="ARBA" id="ARBA00022989"/>
    </source>
</evidence>
<keyword evidence="11" id="KW-1185">Reference proteome</keyword>
<evidence type="ECO:0000256" key="3">
    <source>
        <dbReference type="ARBA" id="ARBA00022475"/>
    </source>
</evidence>
<dbReference type="RefSeq" id="WP_331210518.1">
    <property type="nucleotide sequence ID" value="NZ_JAZGQL010000024.1"/>
</dbReference>
<evidence type="ECO:0000256" key="2">
    <source>
        <dbReference type="ARBA" id="ARBA00022448"/>
    </source>
</evidence>
<evidence type="ECO:0000313" key="10">
    <source>
        <dbReference type="EMBL" id="MEE6310297.1"/>
    </source>
</evidence>
<feature type="transmembrane region" description="Helical" evidence="7">
    <location>
        <begin position="34"/>
        <end position="57"/>
    </location>
</feature>
<dbReference type="Proteomes" id="UP001339911">
    <property type="component" value="Unassembled WGS sequence"/>
</dbReference>